<dbReference type="VEuPathDB" id="FungiDB:An12g09170"/>
<organism evidence="2">
    <name type="scientific">Aspergillus niger</name>
    <dbReference type="NCBI Taxonomy" id="5061"/>
    <lineage>
        <taxon>Eukaryota</taxon>
        <taxon>Fungi</taxon>
        <taxon>Dikarya</taxon>
        <taxon>Ascomycota</taxon>
        <taxon>Pezizomycotina</taxon>
        <taxon>Eurotiomycetes</taxon>
        <taxon>Eurotiomycetidae</taxon>
        <taxon>Eurotiales</taxon>
        <taxon>Aspergillaceae</taxon>
        <taxon>Aspergillus</taxon>
        <taxon>Aspergillus subgen. Circumdati</taxon>
    </lineage>
</organism>
<proteinExistence type="predicted"/>
<dbReference type="RefSeq" id="XP_059601956.1">
    <property type="nucleotide sequence ID" value="XM_059743645.1"/>
</dbReference>
<sequence>GLPGDADGEEGRSGDLDAVPEAKGIAQCRGQCEGGLPPLGEGGTRYGEASVPVGTVHGAGGVYEGAVGDGAGDADDGEYAADCAGAGAVGGGVYGRWDGGEGAGDVSGGVEEGTTNRRRGGWGRGVGDGAAYAIREISVSGRVWKEESRYRV</sequence>
<name>A0AAJ8E0A0_ASPNG</name>
<gene>
    <name evidence="2" type="ORF">An12g09170</name>
</gene>
<feature type="region of interest" description="Disordered" evidence="1">
    <location>
        <begin position="102"/>
        <end position="122"/>
    </location>
</feature>
<dbReference type="AlphaFoldDB" id="A0AAJ8E0A0"/>
<protein>
    <submittedName>
        <fullName evidence="2">Uncharacterized protein</fullName>
    </submittedName>
</protein>
<feature type="non-terminal residue" evidence="2">
    <location>
        <position position="1"/>
    </location>
</feature>
<accession>A0AAJ8E0A0</accession>
<reference evidence="2" key="2">
    <citation type="submission" date="2025-08" db="UniProtKB">
        <authorList>
            <consortium name="RefSeq"/>
        </authorList>
    </citation>
    <scope>IDENTIFICATION</scope>
</reference>
<feature type="compositionally biased region" description="Gly residues" evidence="1">
    <location>
        <begin position="102"/>
        <end position="111"/>
    </location>
</feature>
<reference evidence="2" key="1">
    <citation type="submission" date="2025-02" db="EMBL/GenBank/DDBJ databases">
        <authorList>
            <consortium name="NCBI Genome Project"/>
        </authorList>
    </citation>
    <scope>NUCLEOTIDE SEQUENCE</scope>
</reference>
<dbReference type="GeneID" id="84592718"/>
<evidence type="ECO:0000313" key="2">
    <source>
        <dbReference type="RefSeq" id="XP_059601956.1"/>
    </source>
</evidence>
<evidence type="ECO:0000256" key="1">
    <source>
        <dbReference type="SAM" id="MobiDB-lite"/>
    </source>
</evidence>
<dbReference type="KEGG" id="ang:An12g09170"/>